<dbReference type="AlphaFoldDB" id="I3TGJ4"/>
<keyword evidence="1" id="KW-0175">Coiled coil</keyword>
<gene>
    <name evidence="2" type="ordered locus">TMO_0043</name>
</gene>
<protein>
    <submittedName>
        <fullName evidence="2">Uncharacterized protein</fullName>
    </submittedName>
</protein>
<feature type="coiled-coil region" evidence="1">
    <location>
        <begin position="37"/>
        <end position="64"/>
    </location>
</feature>
<evidence type="ECO:0000256" key="1">
    <source>
        <dbReference type="SAM" id="Coils"/>
    </source>
</evidence>
<dbReference type="EMBL" id="CP003236">
    <property type="protein sequence ID" value="AFK51882.1"/>
    <property type="molecule type" value="Genomic_DNA"/>
</dbReference>
<dbReference type="eggNOG" id="ENOG502Z8K0">
    <property type="taxonomic scope" value="Bacteria"/>
</dbReference>
<dbReference type="STRING" id="1110502.TMO_0043"/>
<reference evidence="2 3" key="1">
    <citation type="journal article" date="2012" name="J. Am. Chem. Soc.">
        <title>Bacterial biosynthesis and maturation of the didemnin anti-cancer agents.</title>
        <authorList>
            <person name="Xu Y."/>
            <person name="Kersten R.D."/>
            <person name="Nam S.J."/>
            <person name="Lu L."/>
            <person name="Al-Suwailem A.M."/>
            <person name="Zheng H."/>
            <person name="Fenical W."/>
            <person name="Dorrestein P.C."/>
            <person name="Moore B.S."/>
            <person name="Qian P.Y."/>
        </authorList>
    </citation>
    <scope>NUCLEOTIDE SEQUENCE [LARGE SCALE GENOMIC DNA]</scope>
    <source>
        <strain evidence="2 3">KA081020-065</strain>
    </source>
</reference>
<evidence type="ECO:0000313" key="2">
    <source>
        <dbReference type="EMBL" id="AFK51882.1"/>
    </source>
</evidence>
<dbReference type="HOGENOM" id="CLU_010943_0_0_5"/>
<proteinExistence type="predicted"/>
<evidence type="ECO:0000313" key="3">
    <source>
        <dbReference type="Proteomes" id="UP000005258"/>
    </source>
</evidence>
<name>I3TGJ4_TISMK</name>
<accession>I3TGJ4</accession>
<dbReference type="KEGG" id="tmo:TMO_0043"/>
<keyword evidence="3" id="KW-1185">Reference proteome</keyword>
<organism evidence="2 3">
    <name type="scientific">Tistrella mobilis (strain KA081020-065)</name>
    <dbReference type="NCBI Taxonomy" id="1110502"/>
    <lineage>
        <taxon>Bacteria</taxon>
        <taxon>Pseudomonadati</taxon>
        <taxon>Pseudomonadota</taxon>
        <taxon>Alphaproteobacteria</taxon>
        <taxon>Geminicoccales</taxon>
        <taxon>Geminicoccaceae</taxon>
        <taxon>Tistrella</taxon>
    </lineage>
</organism>
<dbReference type="Proteomes" id="UP000005258">
    <property type="component" value="Chromosome"/>
</dbReference>
<sequence>MSFEQCAADIGAAMGREVTPAEALDLMDRIQARADSIRATRADLADAELRRVAAEELAAQARAAAAVEARNKRLDLQRQAARRGLIDTAPKVGDTPGAYMGLKALLTGVNTPFAGHRYSVEARAKGLRTTLLRGMATEIRQTGVTSKELASPEFGRLVAREVFELNREGGKTGITKNKSAGQIAEIGVKYLDRAREIQNRAGAWIGQYEGRIARTAHDPDRIRRAGFESWRDYILPRLDERTFEGVTDRDAFLRSAWEALVSGVHLTQEWKGFDKAPAFKGPGNLAKRLSHERVLHWRDADGWFDYQQKFGAENLIAAWLGEMDSGSRNAALMEVFGTNPRYGFQADLEYIRATRRMDHNKSREVALTRRFDVLDGTAQQPVNRTLARVGQLIRMQQRTAKLGGIVISAVTDLAGKASELRYQGLPLLQAYSDGVLSTVRGRRGQNPELAAELGLGVEGMISALHARYDADDPSVLGKLSRWENLFFELTGISYWTDAQRTGAVQLMAHQLGKQQDRAWGTLKPESRRLLTGAGITPAEWEALRKLPWTTDEEGRVFLTPERARQIGDDALDELRAAEVQRTIDAHLDRLSVDVGQADKLARRIEKLQAVLDKMLPGDRDAEKLDIRATVDAMRRYQKTTAQLGQDVMKLRYGEAGKKLSPSKALERMAREVNTLARAERQIGEKFARQLAALKSKRARGEAAQDAAAQAIDGVRDALVERLERIERAPERLEKALADGRIRAREELALKLDAMYADRVDYAVLQAGVDERAILTGGTLPGTEWGEALRLITQFKSFPAAVLNKSWGRTLYGETARPAKVAAVIHQLTASILLGYVAQSLKEMSRGREPRDPANPGTWVAAMAQGGGAGIYGDFLFGAYSRTGNTALETLAGPFFPTASDFMNVIYGIREGEDPSAAALRLVTANTPFLNLAYTRWAIDYLVLFNLQEAMSPGYLQRHERRLARENNQKYLLPPSRVIPRGGGWPTSPDGG</sequence>
<dbReference type="PATRIC" id="fig|1110502.3.peg.45"/>